<dbReference type="PANTHER" id="PTHR46847">
    <property type="entry name" value="D-ALLOSE-BINDING PERIPLASMIC PROTEIN-RELATED"/>
    <property type="match status" value="1"/>
</dbReference>
<evidence type="ECO:0000256" key="2">
    <source>
        <dbReference type="ARBA" id="ARBA00007639"/>
    </source>
</evidence>
<evidence type="ECO:0000256" key="3">
    <source>
        <dbReference type="ARBA" id="ARBA00022729"/>
    </source>
</evidence>
<dbReference type="Pfam" id="PF13407">
    <property type="entry name" value="Peripla_BP_4"/>
    <property type="match status" value="1"/>
</dbReference>
<reference evidence="6 7" key="1">
    <citation type="submission" date="2024-08" db="EMBL/GenBank/DDBJ databases">
        <title>Sulfate-reducing bacteria isolated from formation water of the oil field in Kazakhstan and description of Pseudodesulfovibrio sp.</title>
        <authorList>
            <person name="Bidzhieva S.K."/>
            <person name="Tourova T.P."/>
            <person name="Grouzdev D.S."/>
            <person name="Beletsky A.V."/>
            <person name="Sokolova D.S."/>
            <person name="Samigullina S.R."/>
            <person name="Poltaraus A.B."/>
            <person name="Avtukh A.N."/>
            <person name="Tereshina V.M."/>
            <person name="Zhaparov N.S."/>
            <person name="Mardanov A.V."/>
            <person name="Nazina T.N."/>
        </authorList>
    </citation>
    <scope>NUCLEOTIDE SEQUENCE [LARGE SCALE GENOMIC DNA]</scope>
    <source>
        <strain evidence="6 7">9FUS</strain>
    </source>
</reference>
<dbReference type="Proteomes" id="UP001568698">
    <property type="component" value="Unassembled WGS sequence"/>
</dbReference>
<dbReference type="Gene3D" id="3.40.50.2300">
    <property type="match status" value="2"/>
</dbReference>
<feature type="chain" id="PRO_5046004437" evidence="4">
    <location>
        <begin position="21"/>
        <end position="372"/>
    </location>
</feature>
<evidence type="ECO:0000313" key="6">
    <source>
        <dbReference type="EMBL" id="MEZ7197615.1"/>
    </source>
</evidence>
<feature type="domain" description="Periplasmic binding protein" evidence="5">
    <location>
        <begin position="41"/>
        <end position="289"/>
    </location>
</feature>
<organism evidence="6 7">
    <name type="scientific">Pseudodesulfovibrio karagichevae</name>
    <dbReference type="NCBI Taxonomy" id="3239305"/>
    <lineage>
        <taxon>Bacteria</taxon>
        <taxon>Pseudomonadati</taxon>
        <taxon>Thermodesulfobacteriota</taxon>
        <taxon>Desulfovibrionia</taxon>
        <taxon>Desulfovibrionales</taxon>
        <taxon>Desulfovibrionaceae</taxon>
    </lineage>
</organism>
<dbReference type="InterPro" id="IPR028082">
    <property type="entry name" value="Peripla_BP_I"/>
</dbReference>
<evidence type="ECO:0000259" key="5">
    <source>
        <dbReference type="Pfam" id="PF13407"/>
    </source>
</evidence>
<proteinExistence type="inferred from homology"/>
<evidence type="ECO:0000313" key="7">
    <source>
        <dbReference type="Proteomes" id="UP001568698"/>
    </source>
</evidence>
<protein>
    <submittedName>
        <fullName evidence="6">ABC transporter substrate-binding protein</fullName>
    </submittedName>
</protein>
<dbReference type="SUPFAM" id="SSF53822">
    <property type="entry name" value="Periplasmic binding protein-like I"/>
    <property type="match status" value="1"/>
</dbReference>
<dbReference type="EMBL" id="JBGLYH010000037">
    <property type="protein sequence ID" value="MEZ7197615.1"/>
    <property type="molecule type" value="Genomic_DNA"/>
</dbReference>
<accession>A0ABV4K3X4</accession>
<sequence>MKPFLYALILSICMTLAPSAGRGAAPPKTPTVVFLSPISVTERPFWRLFCGFMQAAADNLGVELRIVSSDNRYQVLDNARAALAEEVPDYVIHTYQAKTTVDMLPLFERAGVKSIICNTQPVESEREEVGLPRGKYTQWLGLIFPDNREVGYLSARRLIGQGIAMGLTAPDGKLHMAYIGASNSISSAYTRRLGVEAAISEEPRVVVDRFIRADWMRDKARYKTERLLDMYPLARVYWAASDYMALGVLDAAEAKGLTPSVDFLTTGIGWTEEGIRAVREGRLAASYGGHFMEGARALILALDHYNGHDFAPLVQHSRMRCIDLGNLDAYLPILDQDNWKRIDFKPFTKTYNPDLAAYDFTPEAVLRQLAGK</sequence>
<dbReference type="RefSeq" id="WP_371387130.1">
    <property type="nucleotide sequence ID" value="NZ_JBGLYH010000037.1"/>
</dbReference>
<dbReference type="PANTHER" id="PTHR46847:SF2">
    <property type="entry name" value="ABC TRANSPORTER SUGAR-BINDING PROTEIN"/>
    <property type="match status" value="1"/>
</dbReference>
<gene>
    <name evidence="6" type="ORF">AB6M95_12695</name>
</gene>
<comment type="caution">
    <text evidence="6">The sequence shown here is derived from an EMBL/GenBank/DDBJ whole genome shotgun (WGS) entry which is preliminary data.</text>
</comment>
<keyword evidence="3 4" id="KW-0732">Signal</keyword>
<evidence type="ECO:0000256" key="1">
    <source>
        <dbReference type="ARBA" id="ARBA00004196"/>
    </source>
</evidence>
<dbReference type="CDD" id="cd06324">
    <property type="entry name" value="PBP1_ABC_sugar_binding-like"/>
    <property type="match status" value="1"/>
</dbReference>
<dbReference type="InterPro" id="IPR025997">
    <property type="entry name" value="SBP_2_dom"/>
</dbReference>
<keyword evidence="7" id="KW-1185">Reference proteome</keyword>
<evidence type="ECO:0000256" key="4">
    <source>
        <dbReference type="SAM" id="SignalP"/>
    </source>
</evidence>
<name>A0ABV4K3X4_9BACT</name>
<comment type="subcellular location">
    <subcellularLocation>
        <location evidence="1">Cell envelope</location>
    </subcellularLocation>
</comment>
<comment type="similarity">
    <text evidence="2">Belongs to the bacterial solute-binding protein 2 family.</text>
</comment>
<feature type="signal peptide" evidence="4">
    <location>
        <begin position="1"/>
        <end position="20"/>
    </location>
</feature>